<proteinExistence type="predicted"/>
<dbReference type="Proteomes" id="UP001633002">
    <property type="component" value="Unassembled WGS sequence"/>
</dbReference>
<keyword evidence="3" id="KW-1185">Reference proteome</keyword>
<evidence type="ECO:0000256" key="1">
    <source>
        <dbReference type="SAM" id="MobiDB-lite"/>
    </source>
</evidence>
<protein>
    <submittedName>
        <fullName evidence="2">Uncharacterized protein</fullName>
    </submittedName>
</protein>
<gene>
    <name evidence="2" type="ORF">R1sor_004251</name>
</gene>
<reference evidence="2 3" key="1">
    <citation type="submission" date="2024-09" db="EMBL/GenBank/DDBJ databases">
        <title>Chromosome-scale assembly of Riccia sorocarpa.</title>
        <authorList>
            <person name="Paukszto L."/>
        </authorList>
    </citation>
    <scope>NUCLEOTIDE SEQUENCE [LARGE SCALE GENOMIC DNA]</scope>
    <source>
        <strain evidence="2">LP-2024</strain>
        <tissue evidence="2">Aerial parts of the thallus</tissue>
    </source>
</reference>
<dbReference type="AlphaFoldDB" id="A0ABD3H7W9"/>
<evidence type="ECO:0000313" key="2">
    <source>
        <dbReference type="EMBL" id="KAL3686229.1"/>
    </source>
</evidence>
<accession>A0ABD3H7W9</accession>
<sequence length="175" mass="19182">MVRDPSRAPSGQPPSQGGQPDRQERHRTHRTGAGEVRTTPSTVGGGSPPTHRGGSSGGGSSEGERPRPRLEVELRLTGWMTPDVVVLDHPMRMIMIHVTVDVVDDLLTLAIATRLAAKYGQVSVQYQNAERRVEIRREKNVMVTNPFGHQGFAGFRARFKKAFGVYPRCDAETVG</sequence>
<comment type="caution">
    <text evidence="2">The sequence shown here is derived from an EMBL/GenBank/DDBJ whole genome shotgun (WGS) entry which is preliminary data.</text>
</comment>
<evidence type="ECO:0000313" key="3">
    <source>
        <dbReference type="Proteomes" id="UP001633002"/>
    </source>
</evidence>
<dbReference type="EMBL" id="JBJQOH010000006">
    <property type="protein sequence ID" value="KAL3686229.1"/>
    <property type="molecule type" value="Genomic_DNA"/>
</dbReference>
<organism evidence="2 3">
    <name type="scientific">Riccia sorocarpa</name>
    <dbReference type="NCBI Taxonomy" id="122646"/>
    <lineage>
        <taxon>Eukaryota</taxon>
        <taxon>Viridiplantae</taxon>
        <taxon>Streptophyta</taxon>
        <taxon>Embryophyta</taxon>
        <taxon>Marchantiophyta</taxon>
        <taxon>Marchantiopsida</taxon>
        <taxon>Marchantiidae</taxon>
        <taxon>Marchantiales</taxon>
        <taxon>Ricciaceae</taxon>
        <taxon>Riccia</taxon>
    </lineage>
</organism>
<feature type="region of interest" description="Disordered" evidence="1">
    <location>
        <begin position="1"/>
        <end position="67"/>
    </location>
</feature>
<name>A0ABD3H7W9_9MARC</name>
<feature type="compositionally biased region" description="Low complexity" evidence="1">
    <location>
        <begin position="7"/>
        <end position="20"/>
    </location>
</feature>